<sequence length="257" mass="28309">MLIAYVDESGNTGRITQGGSAAYALGCLLIRSRDWPASFDALQAFRQRIRDKFGVPMRAEIKASHLLRGGGTIRDLGLAPAVRRLIFRAHLRELDNLKTKAFGIVIDKRARSVAPEQVFDLGWETLLQRLERASRFAGHDEDGPFMIVHDEGEDDQIRKLVRKARRHLTAGSAFGAGGLSNAARKLVDDPVSRRSEHSHFIQLADLVAYAAFRDTIPPGASVAAVCPRTMWAQIGNAIRTETNYLKGGTPGIVVRKN</sequence>
<comment type="caution">
    <text evidence="1">The sequence shown here is derived from an EMBL/GenBank/DDBJ whole genome shotgun (WGS) entry which is preliminary data.</text>
</comment>
<name>A0A919JMG6_9ACTN</name>
<evidence type="ECO:0008006" key="3">
    <source>
        <dbReference type="Google" id="ProtNLM"/>
    </source>
</evidence>
<dbReference type="AlphaFoldDB" id="A0A919JMG6"/>
<dbReference type="EMBL" id="BOMQ01000085">
    <property type="protein sequence ID" value="GIE53488.1"/>
    <property type="molecule type" value="Genomic_DNA"/>
</dbReference>
<dbReference type="RefSeq" id="WP_203775580.1">
    <property type="nucleotide sequence ID" value="NZ_BAAAYJ010000071.1"/>
</dbReference>
<keyword evidence="2" id="KW-1185">Reference proteome</keyword>
<evidence type="ECO:0000313" key="1">
    <source>
        <dbReference type="EMBL" id="GIE53488.1"/>
    </source>
</evidence>
<evidence type="ECO:0000313" key="2">
    <source>
        <dbReference type="Proteomes" id="UP000647172"/>
    </source>
</evidence>
<gene>
    <name evidence="1" type="ORF">Ani05nite_70220</name>
</gene>
<organism evidence="1 2">
    <name type="scientific">Actinoplanes nipponensis</name>
    <dbReference type="NCBI Taxonomy" id="135950"/>
    <lineage>
        <taxon>Bacteria</taxon>
        <taxon>Bacillati</taxon>
        <taxon>Actinomycetota</taxon>
        <taxon>Actinomycetes</taxon>
        <taxon>Micromonosporales</taxon>
        <taxon>Micromonosporaceae</taxon>
        <taxon>Actinoplanes</taxon>
    </lineage>
</organism>
<reference evidence="1" key="1">
    <citation type="submission" date="2021-01" db="EMBL/GenBank/DDBJ databases">
        <title>Whole genome shotgun sequence of Actinoplanes nipponensis NBRC 14063.</title>
        <authorList>
            <person name="Komaki H."/>
            <person name="Tamura T."/>
        </authorList>
    </citation>
    <scope>NUCLEOTIDE SEQUENCE</scope>
    <source>
        <strain evidence="1">NBRC 14063</strain>
    </source>
</reference>
<protein>
    <recommendedName>
        <fullName evidence="3">DUF3800 domain-containing protein</fullName>
    </recommendedName>
</protein>
<accession>A0A919JMG6</accession>
<proteinExistence type="predicted"/>
<dbReference type="Proteomes" id="UP000647172">
    <property type="component" value="Unassembled WGS sequence"/>
</dbReference>
<dbReference type="Pfam" id="PF12686">
    <property type="entry name" value="DUF3800"/>
    <property type="match status" value="1"/>
</dbReference>
<dbReference type="InterPro" id="IPR024524">
    <property type="entry name" value="DUF3800"/>
</dbReference>